<accession>A0A9X5E0N7</accession>
<reference evidence="1 2" key="1">
    <citation type="journal article" date="2015" name="Genome Announc.">
        <title>Draft Genome Sequence of the Terrestrial Cyanobacterium Scytonema millei VB511283, Isolated from Eastern India.</title>
        <authorList>
            <person name="Sen D."/>
            <person name="Chandrababunaidu M.M."/>
            <person name="Singh D."/>
            <person name="Sanghi N."/>
            <person name="Ghorai A."/>
            <person name="Mishra G.P."/>
            <person name="Madduluri M."/>
            <person name="Adhikary S.P."/>
            <person name="Tripathy S."/>
        </authorList>
    </citation>
    <scope>NUCLEOTIDE SEQUENCE [LARGE SCALE GENOMIC DNA]</scope>
    <source>
        <strain evidence="1 2">VB511283</strain>
    </source>
</reference>
<keyword evidence="2" id="KW-1185">Reference proteome</keyword>
<protein>
    <submittedName>
        <fullName evidence="1">Uncharacterized protein</fullName>
    </submittedName>
</protein>
<sequence length="48" mass="5422">MNLIQFEHGSRELGIVGTGFREIYETTNNSSVKPARAGVGRRNFPDWL</sequence>
<proteinExistence type="predicted"/>
<comment type="caution">
    <text evidence="1">The sequence shown here is derived from an EMBL/GenBank/DDBJ whole genome shotgun (WGS) entry which is preliminary data.</text>
</comment>
<evidence type="ECO:0000313" key="2">
    <source>
        <dbReference type="Proteomes" id="UP000031532"/>
    </source>
</evidence>
<dbReference type="EMBL" id="JTJC03000001">
    <property type="protein sequence ID" value="NHC33352.1"/>
    <property type="molecule type" value="Genomic_DNA"/>
</dbReference>
<gene>
    <name evidence="1" type="ORF">QH73_0001500</name>
</gene>
<evidence type="ECO:0000313" key="1">
    <source>
        <dbReference type="EMBL" id="NHC33352.1"/>
    </source>
</evidence>
<organism evidence="1 2">
    <name type="scientific">Scytonema millei VB511283</name>
    <dbReference type="NCBI Taxonomy" id="1245923"/>
    <lineage>
        <taxon>Bacteria</taxon>
        <taxon>Bacillati</taxon>
        <taxon>Cyanobacteriota</taxon>
        <taxon>Cyanophyceae</taxon>
        <taxon>Nostocales</taxon>
        <taxon>Scytonemataceae</taxon>
        <taxon>Scytonema</taxon>
    </lineage>
</organism>
<name>A0A9X5E0N7_9CYAN</name>
<dbReference type="RefSeq" id="WP_165587599.1">
    <property type="nucleotide sequence ID" value="NZ_JTJC03000001.1"/>
</dbReference>
<dbReference type="Proteomes" id="UP000031532">
    <property type="component" value="Unassembled WGS sequence"/>
</dbReference>
<dbReference type="AlphaFoldDB" id="A0A9X5E0N7"/>